<dbReference type="Proteomes" id="UP000326354">
    <property type="component" value="Chromosome"/>
</dbReference>
<dbReference type="PROSITE" id="PS51257">
    <property type="entry name" value="PROKAR_LIPOPROTEIN"/>
    <property type="match status" value="1"/>
</dbReference>
<feature type="chain" id="PRO_5024920514" description="Alpha/beta hydrolase" evidence="1">
    <location>
        <begin position="19"/>
        <end position="278"/>
    </location>
</feature>
<accession>A0A5S9ILZ4</accession>
<sequence>MRYKMLVICLFGNFFFCACINTSSSVVMSNGEQYCFSSRQDFHSFMQQHVHPQKKLVLYVNGKGPEPIRSQISVIPYIEKNYDVQVCMFCWPSFSWVIGYPLESAKQSGEDLAVCLREINAYLIKHNRKCTLFAHSMGNIVVQSFIEKYDGSLRGDLFDNIILNAADTHFANHTQWLKKINFGKRIYVTYSNCDRVLRLSQIFKNRGKLRLGQRGFAKNSPAIYVDFTKNTGIYHEYFRGPSPRRKLAIRDFFYDAFHGEKVSMHHFKAKGKNHYSLF</sequence>
<dbReference type="SUPFAM" id="SSF53474">
    <property type="entry name" value="alpha/beta-Hydrolases"/>
    <property type="match status" value="1"/>
</dbReference>
<keyword evidence="1" id="KW-0732">Signal</keyword>
<dbReference type="OrthoDB" id="9797755at2"/>
<dbReference type="Gene3D" id="3.40.50.1820">
    <property type="entry name" value="alpha/beta hydrolase"/>
    <property type="match status" value="1"/>
</dbReference>
<dbReference type="EMBL" id="AP019860">
    <property type="protein sequence ID" value="BBM83490.1"/>
    <property type="molecule type" value="Genomic_DNA"/>
</dbReference>
<protein>
    <recommendedName>
        <fullName evidence="4">Alpha/beta hydrolase</fullName>
    </recommendedName>
</protein>
<dbReference type="Pfam" id="PF05990">
    <property type="entry name" value="DUF900"/>
    <property type="match status" value="1"/>
</dbReference>
<proteinExistence type="predicted"/>
<evidence type="ECO:0008006" key="4">
    <source>
        <dbReference type="Google" id="ProtNLM"/>
    </source>
</evidence>
<dbReference type="KEGG" id="uam:UABAM_01842"/>
<keyword evidence="3" id="KW-1185">Reference proteome</keyword>
<organism evidence="2 3">
    <name type="scientific">Uabimicrobium amorphum</name>
    <dbReference type="NCBI Taxonomy" id="2596890"/>
    <lineage>
        <taxon>Bacteria</taxon>
        <taxon>Pseudomonadati</taxon>
        <taxon>Planctomycetota</taxon>
        <taxon>Candidatus Uabimicrobiia</taxon>
        <taxon>Candidatus Uabimicrobiales</taxon>
        <taxon>Candidatus Uabimicrobiaceae</taxon>
        <taxon>Candidatus Uabimicrobium</taxon>
    </lineage>
</organism>
<dbReference type="AlphaFoldDB" id="A0A5S9ILZ4"/>
<dbReference type="InterPro" id="IPR010297">
    <property type="entry name" value="DUF900_hydrolase"/>
</dbReference>
<evidence type="ECO:0000313" key="3">
    <source>
        <dbReference type="Proteomes" id="UP000326354"/>
    </source>
</evidence>
<feature type="signal peptide" evidence="1">
    <location>
        <begin position="1"/>
        <end position="18"/>
    </location>
</feature>
<name>A0A5S9ILZ4_UABAM</name>
<dbReference type="InterPro" id="IPR029058">
    <property type="entry name" value="AB_hydrolase_fold"/>
</dbReference>
<dbReference type="RefSeq" id="WP_151967688.1">
    <property type="nucleotide sequence ID" value="NZ_AP019860.1"/>
</dbReference>
<gene>
    <name evidence="2" type="ORF">UABAM_01842</name>
</gene>
<evidence type="ECO:0000313" key="2">
    <source>
        <dbReference type="EMBL" id="BBM83490.1"/>
    </source>
</evidence>
<evidence type="ECO:0000256" key="1">
    <source>
        <dbReference type="SAM" id="SignalP"/>
    </source>
</evidence>
<reference evidence="2 3" key="1">
    <citation type="submission" date="2019-08" db="EMBL/GenBank/DDBJ databases">
        <title>Complete genome sequence of Candidatus Uab amorphum.</title>
        <authorList>
            <person name="Shiratori T."/>
            <person name="Suzuki S."/>
            <person name="Kakizawa Y."/>
            <person name="Ishida K."/>
        </authorList>
    </citation>
    <scope>NUCLEOTIDE SEQUENCE [LARGE SCALE GENOMIC DNA]</scope>
    <source>
        <strain evidence="2 3">SRT547</strain>
    </source>
</reference>